<sequence>MPKASEKVPPMAATGTMGEIVAAAHAAAKKANRITLVAMGSLLLAQACHRETVPQTSKQTSLLSLQEMEKAEPGH</sequence>
<dbReference type="Proteomes" id="UP000298471">
    <property type="component" value="Unassembled WGS sequence"/>
</dbReference>
<name>A0A4Z0Q452_9BACT</name>
<keyword evidence="3" id="KW-1185">Reference proteome</keyword>
<feature type="compositionally biased region" description="Polar residues" evidence="1">
    <location>
        <begin position="53"/>
        <end position="64"/>
    </location>
</feature>
<dbReference type="EMBL" id="SRMB01000004">
    <property type="protein sequence ID" value="TGE23502.1"/>
    <property type="molecule type" value="Genomic_DNA"/>
</dbReference>
<feature type="region of interest" description="Disordered" evidence="1">
    <location>
        <begin position="51"/>
        <end position="75"/>
    </location>
</feature>
<accession>A0A4Z0Q452</accession>
<organism evidence="2 3">
    <name type="scientific">Hymenobacter metallicola</name>
    <dbReference type="NCBI Taxonomy" id="2563114"/>
    <lineage>
        <taxon>Bacteria</taxon>
        <taxon>Pseudomonadati</taxon>
        <taxon>Bacteroidota</taxon>
        <taxon>Cytophagia</taxon>
        <taxon>Cytophagales</taxon>
        <taxon>Hymenobacteraceae</taxon>
        <taxon>Hymenobacter</taxon>
    </lineage>
</organism>
<reference evidence="2 3" key="1">
    <citation type="submission" date="2019-04" db="EMBL/GenBank/DDBJ databases">
        <authorList>
            <person name="Feng G."/>
            <person name="Zhang J."/>
            <person name="Zhu H."/>
        </authorList>
    </citation>
    <scope>NUCLEOTIDE SEQUENCE [LARGE SCALE GENOMIC DNA]</scope>
    <source>
        <strain evidence="2 3">9PBR-1</strain>
    </source>
</reference>
<dbReference type="RefSeq" id="WP_135397268.1">
    <property type="nucleotide sequence ID" value="NZ_SRMB01000004.1"/>
</dbReference>
<dbReference type="AlphaFoldDB" id="A0A4Z0Q452"/>
<evidence type="ECO:0000313" key="2">
    <source>
        <dbReference type="EMBL" id="TGE23502.1"/>
    </source>
</evidence>
<evidence type="ECO:0000313" key="3">
    <source>
        <dbReference type="Proteomes" id="UP000298471"/>
    </source>
</evidence>
<evidence type="ECO:0000256" key="1">
    <source>
        <dbReference type="SAM" id="MobiDB-lite"/>
    </source>
</evidence>
<protein>
    <submittedName>
        <fullName evidence="2">Uncharacterized protein</fullName>
    </submittedName>
</protein>
<proteinExistence type="predicted"/>
<gene>
    <name evidence="2" type="ORF">E5K02_20150</name>
</gene>
<comment type="caution">
    <text evidence="2">The sequence shown here is derived from an EMBL/GenBank/DDBJ whole genome shotgun (WGS) entry which is preliminary data.</text>
</comment>